<evidence type="ECO:0000313" key="3">
    <source>
        <dbReference type="EMBL" id="RLN70010.1"/>
    </source>
</evidence>
<reference evidence="4 5" key="1">
    <citation type="submission" date="2018-07" db="EMBL/GenBank/DDBJ databases">
        <title>Genome sequencing of oomycete isolates from Chile give support for New Zealand origin for Phytophthora kernoviae and make available the first Nothophytophthora sp. genome.</title>
        <authorList>
            <person name="Studholme D.J."/>
            <person name="Sanfuentes E."/>
            <person name="Panda P."/>
            <person name="Hill R."/>
            <person name="Sambles C."/>
            <person name="Grant M."/>
            <person name="Williams N.M."/>
            <person name="Mcdougal R.L."/>
        </authorList>
    </citation>
    <scope>NUCLEOTIDE SEQUENCE [LARGE SCALE GENOMIC DNA]</scope>
    <source>
        <strain evidence="2">Chile6</strain>
        <strain evidence="3">Chile7</strain>
    </source>
</reference>
<keyword evidence="1" id="KW-0812">Transmembrane</keyword>
<gene>
    <name evidence="3" type="ORF">BBJ29_005466</name>
    <name evidence="2" type="ORF">BBP00_00007639</name>
</gene>
<accession>A0A3F2RI80</accession>
<evidence type="ECO:0000313" key="4">
    <source>
        <dbReference type="Proteomes" id="UP000277300"/>
    </source>
</evidence>
<evidence type="ECO:0000313" key="5">
    <source>
        <dbReference type="Proteomes" id="UP000284657"/>
    </source>
</evidence>
<keyword evidence="1" id="KW-0472">Membrane</keyword>
<organism evidence="2 4">
    <name type="scientific">Phytophthora kernoviae</name>
    <dbReference type="NCBI Taxonomy" id="325452"/>
    <lineage>
        <taxon>Eukaryota</taxon>
        <taxon>Sar</taxon>
        <taxon>Stramenopiles</taxon>
        <taxon>Oomycota</taxon>
        <taxon>Peronosporomycetes</taxon>
        <taxon>Peronosporales</taxon>
        <taxon>Peronosporaceae</taxon>
        <taxon>Phytophthora</taxon>
    </lineage>
</organism>
<dbReference type="AlphaFoldDB" id="A0A3F2RI80"/>
<dbReference type="Proteomes" id="UP000277300">
    <property type="component" value="Unassembled WGS sequence"/>
</dbReference>
<feature type="transmembrane region" description="Helical" evidence="1">
    <location>
        <begin position="7"/>
        <end position="27"/>
    </location>
</feature>
<keyword evidence="1" id="KW-1133">Transmembrane helix</keyword>
<dbReference type="EMBL" id="MBDO02000323">
    <property type="protein sequence ID" value="RLN57181.1"/>
    <property type="molecule type" value="Genomic_DNA"/>
</dbReference>
<protein>
    <submittedName>
        <fullName evidence="2">Uncharacterized protein</fullName>
    </submittedName>
</protein>
<evidence type="ECO:0000256" key="1">
    <source>
        <dbReference type="SAM" id="Phobius"/>
    </source>
</evidence>
<proteinExistence type="predicted"/>
<sequence>MVIEVDAGLVVTGLVVTGLVVVVVSSVSVRVLPPSTEDVTVDTSEVTASAAVSSAPATIPWASSNEMRCRDGSSAVQWAIVATKSPSASTPRRLRLMALDQLHRHTGGHHYTYLGLEDM</sequence>
<name>A0A3F2RI80_9STRA</name>
<comment type="caution">
    <text evidence="2">The sequence shown here is derived from an EMBL/GenBank/DDBJ whole genome shotgun (WGS) entry which is preliminary data.</text>
</comment>
<evidence type="ECO:0000313" key="2">
    <source>
        <dbReference type="EMBL" id="RLN57181.1"/>
    </source>
</evidence>
<dbReference type="EMBL" id="MBAD02000313">
    <property type="protein sequence ID" value="RLN70010.1"/>
    <property type="molecule type" value="Genomic_DNA"/>
</dbReference>
<dbReference type="Proteomes" id="UP000284657">
    <property type="component" value="Unassembled WGS sequence"/>
</dbReference>